<evidence type="ECO:0000256" key="1">
    <source>
        <dbReference type="ARBA" id="ARBA00011643"/>
    </source>
</evidence>
<dbReference type="RefSeq" id="WP_053550112.1">
    <property type="nucleotide sequence ID" value="NZ_CP010802.1"/>
</dbReference>
<proteinExistence type="predicted"/>
<dbReference type="Gene3D" id="3.40.1390.20">
    <property type="entry name" value="HprK N-terminal domain-like"/>
    <property type="match status" value="1"/>
</dbReference>
<organism evidence="4 5">
    <name type="scientific">Desulfuromonas soudanensis</name>
    <dbReference type="NCBI Taxonomy" id="1603606"/>
    <lineage>
        <taxon>Bacteria</taxon>
        <taxon>Pseudomonadati</taxon>
        <taxon>Thermodesulfobacteriota</taxon>
        <taxon>Desulfuromonadia</taxon>
        <taxon>Desulfuromonadales</taxon>
        <taxon>Desulfuromonadaceae</taxon>
        <taxon>Desulfuromonas</taxon>
    </lineage>
</organism>
<evidence type="ECO:0000259" key="3">
    <source>
        <dbReference type="Pfam" id="PF07085"/>
    </source>
</evidence>
<dbReference type="PANTHER" id="PTHR21343:SF8">
    <property type="entry name" value="DRTGG DOMAIN-CONTAINING PROTEIN"/>
    <property type="match status" value="1"/>
</dbReference>
<dbReference type="Pfam" id="PF13500">
    <property type="entry name" value="AAA_26"/>
    <property type="match status" value="1"/>
</dbReference>
<dbReference type="InterPro" id="IPR028979">
    <property type="entry name" value="Ser_kin/Pase_Hpr-like_N_sf"/>
</dbReference>
<evidence type="ECO:0000256" key="2">
    <source>
        <dbReference type="ARBA" id="ARBA00022962"/>
    </source>
</evidence>
<dbReference type="InterPro" id="IPR010766">
    <property type="entry name" value="DRTGG"/>
</dbReference>
<protein>
    <submittedName>
        <fullName evidence="4">Cobyrinic acid a,c-diamide synthase</fullName>
    </submittedName>
</protein>
<name>A0A0M4DGW8_9BACT</name>
<dbReference type="Proteomes" id="UP000057158">
    <property type="component" value="Chromosome"/>
</dbReference>
<dbReference type="PATRIC" id="fig|1603606.3.peg.1285"/>
<comment type="subunit">
    <text evidence="1">Homohexamer.</text>
</comment>
<dbReference type="AlphaFoldDB" id="A0A0M4DGW8"/>
<dbReference type="STRING" id="1603606.DSOUD_1176"/>
<sequence length="365" mass="39986">MARKIFISATGQDCGKTTTSLSLLYQARKKYSRIGFIKPIGPKPIDFLGRRIDTDPAMIAKVFGLEHLIDFMCPVVVEPGMTHRMIEGKISVVELEGRILQAVERLEQECDFLVIEGAGHSGVGSVLGLSNARVAALLGAPVLMVTGGGLGSVIDSVCMNLALYRECGSEVRLLVANKLIPEKRDKTMHHLRLAFKDAGLGVIGGFNYQPVLANPTLKRIAHVLGIPVNGNAADLMRIVHHVQIGAASTQRVVDMLEEDTLLIVTSSRDELLVTLSNLYAHPEYRAQIAGLVIPGVVPISKITQQILDSSGLPYLRTTMRTDSVFLAIHEDVSKLTPEDAEKIVLIHKLAEKRFDFDYIDRLFSE</sequence>
<dbReference type="Gene3D" id="3.40.50.300">
    <property type="entry name" value="P-loop containing nucleotide triphosphate hydrolases"/>
    <property type="match status" value="1"/>
</dbReference>
<evidence type="ECO:0000313" key="4">
    <source>
        <dbReference type="EMBL" id="ALC15957.1"/>
    </source>
</evidence>
<dbReference type="PANTHER" id="PTHR21343">
    <property type="entry name" value="DETHIOBIOTIN SYNTHETASE"/>
    <property type="match status" value="1"/>
</dbReference>
<dbReference type="Pfam" id="PF07085">
    <property type="entry name" value="DRTGG"/>
    <property type="match status" value="1"/>
</dbReference>
<dbReference type="SUPFAM" id="SSF75138">
    <property type="entry name" value="HprK N-terminal domain-like"/>
    <property type="match status" value="1"/>
</dbReference>
<dbReference type="SUPFAM" id="SSF52540">
    <property type="entry name" value="P-loop containing nucleoside triphosphate hydrolases"/>
    <property type="match status" value="1"/>
</dbReference>
<keyword evidence="5" id="KW-1185">Reference proteome</keyword>
<accession>A0A0M4DGW8</accession>
<dbReference type="KEGG" id="des:DSOUD_1176"/>
<dbReference type="InterPro" id="IPR027417">
    <property type="entry name" value="P-loop_NTPase"/>
</dbReference>
<reference evidence="4 5" key="1">
    <citation type="submission" date="2015-07" db="EMBL/GenBank/DDBJ databases">
        <title>Isolation and Genomic Characterization of a Novel Halophilic Metal-Reducing Deltaproteobacterium from the Deep Subsurface.</title>
        <authorList>
            <person name="Badalamenti J.P."/>
            <person name="Summers Z.M."/>
            <person name="Gralnick J.A."/>
            <person name="Bond D.R."/>
        </authorList>
    </citation>
    <scope>NUCLEOTIDE SEQUENCE [LARGE SCALE GENOMIC DNA]</scope>
    <source>
        <strain evidence="4 5">WTL</strain>
    </source>
</reference>
<evidence type="ECO:0000313" key="5">
    <source>
        <dbReference type="Proteomes" id="UP000057158"/>
    </source>
</evidence>
<dbReference type="OrthoDB" id="9773206at2"/>
<dbReference type="CDD" id="cd03109">
    <property type="entry name" value="DTBS"/>
    <property type="match status" value="1"/>
</dbReference>
<keyword evidence="2" id="KW-0315">Glutamine amidotransferase</keyword>
<dbReference type="EMBL" id="CP010802">
    <property type="protein sequence ID" value="ALC15957.1"/>
    <property type="molecule type" value="Genomic_DNA"/>
</dbReference>
<gene>
    <name evidence="4" type="ORF">DSOUD_1176</name>
</gene>
<feature type="domain" description="DRTGG" evidence="3">
    <location>
        <begin position="228"/>
        <end position="328"/>
    </location>
</feature>